<dbReference type="InterPro" id="IPR037321">
    <property type="entry name" value="KIN17-like"/>
</dbReference>
<dbReference type="InterPro" id="IPR014722">
    <property type="entry name" value="Rib_uL2_dom2"/>
</dbReference>
<dbReference type="InterPro" id="IPR038254">
    <property type="entry name" value="KIN17_WH-like_sf"/>
</dbReference>
<sequence>MSESHQRQMSMFTENSGAFMDEFSKEFEAGMMEIIARKARSHRCSANVIYREYISDRNHFHMNSTIWETLTDFVMYLGRTGKCEVDETEKGWFVTYIDRDPETLRRLEARAKRERSELDSEEKHQRDLERQVKIARSLEGGGQPPAPTELKRADPSEKVAFGIPASSKPAAAKAKLPSCALFSADEAPVDTAPSSASASSSALPAGAKSRTSGIQALIAEDMKRKEASARSKYWLRTDIVVKVMNKTLRDGKYYKQKGVIEKVVERDAAHVRMNASGDLIKVDQMDLETVIPSEGGRVVFVNGAFRGERARLLSINVDRFCVSVKIDGGQHAGRVVDGVEYEDVCKSADASSSSVRE</sequence>
<accession>A0A7S4BDX5</accession>
<comment type="similarity">
    <text evidence="1">Belongs to the KIN17 family.</text>
</comment>
<proteinExistence type="inferred from homology"/>
<evidence type="ECO:0000259" key="6">
    <source>
        <dbReference type="SMART" id="SM01253"/>
    </source>
</evidence>
<feature type="domain" description="DNA/RNA-binding protein Kin17 WH-like" evidence="6">
    <location>
        <begin position="7"/>
        <end position="133"/>
    </location>
</feature>
<dbReference type="GO" id="GO:0005634">
    <property type="term" value="C:nucleus"/>
    <property type="evidence" value="ECO:0007669"/>
    <property type="project" value="TreeGrafter"/>
</dbReference>
<evidence type="ECO:0000256" key="5">
    <source>
        <dbReference type="SAM" id="Coils"/>
    </source>
</evidence>
<dbReference type="Pfam" id="PF18131">
    <property type="entry name" value="KN17_SH3"/>
    <property type="match status" value="1"/>
</dbReference>
<organism evidence="7">
    <name type="scientific">Chrysotila carterae</name>
    <name type="common">Marine alga</name>
    <name type="synonym">Syracosphaera carterae</name>
    <dbReference type="NCBI Taxonomy" id="13221"/>
    <lineage>
        <taxon>Eukaryota</taxon>
        <taxon>Haptista</taxon>
        <taxon>Haptophyta</taxon>
        <taxon>Prymnesiophyceae</taxon>
        <taxon>Isochrysidales</taxon>
        <taxon>Isochrysidaceae</taxon>
        <taxon>Chrysotila</taxon>
    </lineage>
</organism>
<dbReference type="AlphaFoldDB" id="A0A7S4BDX5"/>
<dbReference type="CDD" id="cd13155">
    <property type="entry name" value="KOW_KIN17"/>
    <property type="match status" value="1"/>
</dbReference>
<dbReference type="PANTHER" id="PTHR12805:SF0">
    <property type="entry name" value="DNA_RNA-BINDING PROTEIN KIN17"/>
    <property type="match status" value="1"/>
</dbReference>
<feature type="coiled-coil region" evidence="5">
    <location>
        <begin position="104"/>
        <end position="131"/>
    </location>
</feature>
<reference evidence="7" key="1">
    <citation type="submission" date="2021-01" db="EMBL/GenBank/DDBJ databases">
        <authorList>
            <person name="Corre E."/>
            <person name="Pelletier E."/>
            <person name="Niang G."/>
            <person name="Scheremetjew M."/>
            <person name="Finn R."/>
            <person name="Kale V."/>
            <person name="Holt S."/>
            <person name="Cochrane G."/>
            <person name="Meng A."/>
            <person name="Brown T."/>
            <person name="Cohen L."/>
        </authorList>
    </citation>
    <scope>NUCLEOTIDE SEQUENCE</scope>
    <source>
        <strain evidence="7">CCMP645</strain>
    </source>
</reference>
<dbReference type="InterPro" id="IPR019447">
    <property type="entry name" value="DNA/RNA-bd_Kin17_WH-like_dom"/>
</dbReference>
<dbReference type="Pfam" id="PF25092">
    <property type="entry name" value="SH3_KIN17_C"/>
    <property type="match status" value="1"/>
</dbReference>
<keyword evidence="2" id="KW-0479">Metal-binding</keyword>
<name>A0A7S4BDX5_CHRCT</name>
<dbReference type="SMART" id="SM01253">
    <property type="entry name" value="Kin17_mid"/>
    <property type="match status" value="1"/>
</dbReference>
<dbReference type="PANTHER" id="PTHR12805">
    <property type="entry name" value="KIN17 KIN, ANTIGENIC DETERMINANT OF RECA PROTEIN HOMOLOG"/>
    <property type="match status" value="1"/>
</dbReference>
<evidence type="ECO:0000256" key="1">
    <source>
        <dbReference type="ARBA" id="ARBA00008517"/>
    </source>
</evidence>
<keyword evidence="4" id="KW-0862">Zinc</keyword>
<evidence type="ECO:0000256" key="4">
    <source>
        <dbReference type="ARBA" id="ARBA00022833"/>
    </source>
</evidence>
<dbReference type="GO" id="GO:0003690">
    <property type="term" value="F:double-stranded DNA binding"/>
    <property type="evidence" value="ECO:0007669"/>
    <property type="project" value="TreeGrafter"/>
</dbReference>
<evidence type="ECO:0000256" key="3">
    <source>
        <dbReference type="ARBA" id="ARBA00022771"/>
    </source>
</evidence>
<dbReference type="GO" id="GO:0006260">
    <property type="term" value="P:DNA replication"/>
    <property type="evidence" value="ECO:0007669"/>
    <property type="project" value="TreeGrafter"/>
</dbReference>
<dbReference type="FunFam" id="2.30.30.30:FF:000021">
    <property type="entry name" value="DNA/RNA-binding protein KIN17, putative"/>
    <property type="match status" value="1"/>
</dbReference>
<evidence type="ECO:0000256" key="2">
    <source>
        <dbReference type="ARBA" id="ARBA00022723"/>
    </source>
</evidence>
<dbReference type="Gene3D" id="2.30.30.140">
    <property type="match status" value="1"/>
</dbReference>
<dbReference type="GO" id="GO:0008270">
    <property type="term" value="F:zinc ion binding"/>
    <property type="evidence" value="ECO:0007669"/>
    <property type="project" value="UniProtKB-KW"/>
</dbReference>
<dbReference type="Gene3D" id="1.10.10.2030">
    <property type="entry name" value="DNA/RNA-binding protein Kin17, conserved domain"/>
    <property type="match status" value="1"/>
</dbReference>
<dbReference type="Pfam" id="PF10357">
    <property type="entry name" value="WH_KIN17"/>
    <property type="match status" value="1"/>
</dbReference>
<keyword evidence="5" id="KW-0175">Coiled coil</keyword>
<dbReference type="FunFam" id="1.10.10.2030:FF:000001">
    <property type="entry name" value="DNA/RNA-binding protein KIN17, putative"/>
    <property type="match status" value="1"/>
</dbReference>
<dbReference type="GO" id="GO:0006974">
    <property type="term" value="P:DNA damage response"/>
    <property type="evidence" value="ECO:0007669"/>
    <property type="project" value="TreeGrafter"/>
</dbReference>
<dbReference type="InterPro" id="IPR041995">
    <property type="entry name" value="KOW_KIN17"/>
</dbReference>
<dbReference type="EMBL" id="HBIZ01024247">
    <property type="protein sequence ID" value="CAE0762735.1"/>
    <property type="molecule type" value="Transcribed_RNA"/>
</dbReference>
<protein>
    <recommendedName>
        <fullName evidence="6">DNA/RNA-binding protein Kin17 WH-like domain-containing protein</fullName>
    </recommendedName>
</protein>
<gene>
    <name evidence="7" type="ORF">PCAR00345_LOCUS15347</name>
</gene>
<evidence type="ECO:0000313" key="7">
    <source>
        <dbReference type="EMBL" id="CAE0762735.1"/>
    </source>
</evidence>
<dbReference type="Gene3D" id="2.30.30.30">
    <property type="match status" value="1"/>
</dbReference>
<dbReference type="InterPro" id="IPR041330">
    <property type="entry name" value="KN17_SH3"/>
</dbReference>
<keyword evidence="3" id="KW-0863">Zinc-finger</keyword>